<gene>
    <name evidence="1" type="ORF">Mal52_00420</name>
</gene>
<evidence type="ECO:0008006" key="3">
    <source>
        <dbReference type="Google" id="ProtNLM"/>
    </source>
</evidence>
<evidence type="ECO:0000313" key="1">
    <source>
        <dbReference type="EMBL" id="QDU41589.1"/>
    </source>
</evidence>
<dbReference type="Proteomes" id="UP000319383">
    <property type="component" value="Chromosome"/>
</dbReference>
<reference evidence="1 2" key="1">
    <citation type="submission" date="2019-02" db="EMBL/GenBank/DDBJ databases">
        <title>Deep-cultivation of Planctomycetes and their phenomic and genomic characterization uncovers novel biology.</title>
        <authorList>
            <person name="Wiegand S."/>
            <person name="Jogler M."/>
            <person name="Boedeker C."/>
            <person name="Pinto D."/>
            <person name="Vollmers J."/>
            <person name="Rivas-Marin E."/>
            <person name="Kohn T."/>
            <person name="Peeters S.H."/>
            <person name="Heuer A."/>
            <person name="Rast P."/>
            <person name="Oberbeckmann S."/>
            <person name="Bunk B."/>
            <person name="Jeske O."/>
            <person name="Meyerdierks A."/>
            <person name="Storesund J.E."/>
            <person name="Kallscheuer N."/>
            <person name="Luecker S."/>
            <person name="Lage O.M."/>
            <person name="Pohl T."/>
            <person name="Merkel B.J."/>
            <person name="Hornburger P."/>
            <person name="Mueller R.-W."/>
            <person name="Bruemmer F."/>
            <person name="Labrenz M."/>
            <person name="Spormann A.M."/>
            <person name="Op den Camp H."/>
            <person name="Overmann J."/>
            <person name="Amann R."/>
            <person name="Jetten M.S.M."/>
            <person name="Mascher T."/>
            <person name="Medema M.H."/>
            <person name="Devos D.P."/>
            <person name="Kaster A.-K."/>
            <person name="Ovreas L."/>
            <person name="Rohde M."/>
            <person name="Galperin M.Y."/>
            <person name="Jogler C."/>
        </authorList>
    </citation>
    <scope>NUCLEOTIDE SEQUENCE [LARGE SCALE GENOMIC DNA]</scope>
    <source>
        <strain evidence="1 2">Mal52</strain>
    </source>
</reference>
<evidence type="ECO:0000313" key="2">
    <source>
        <dbReference type="Proteomes" id="UP000319383"/>
    </source>
</evidence>
<sequence length="144" mass="15834">MDEYFLEPTQQAGAQLFSRGLTGEVVMLNLLRFKDIADYAAHPEIAPEAAISGKAAFQKYIDHAQPFLKSSGGELMFMGTGGPFFIGPDHEQWDLVMLVKQRSLADFMAFASNPEYLAGLGHRTAALQDSRLLPIVQSKDGNIE</sequence>
<protein>
    <recommendedName>
        <fullName evidence="3">DUF1330 domain-containing protein</fullName>
    </recommendedName>
</protein>
<organism evidence="1 2">
    <name type="scientific">Symmachiella dynata</name>
    <dbReference type="NCBI Taxonomy" id="2527995"/>
    <lineage>
        <taxon>Bacteria</taxon>
        <taxon>Pseudomonadati</taxon>
        <taxon>Planctomycetota</taxon>
        <taxon>Planctomycetia</taxon>
        <taxon>Planctomycetales</taxon>
        <taxon>Planctomycetaceae</taxon>
        <taxon>Symmachiella</taxon>
    </lineage>
</organism>
<dbReference type="SUPFAM" id="SSF54909">
    <property type="entry name" value="Dimeric alpha+beta barrel"/>
    <property type="match status" value="1"/>
</dbReference>
<keyword evidence="2" id="KW-1185">Reference proteome</keyword>
<proteinExistence type="predicted"/>
<dbReference type="AlphaFoldDB" id="A0A517ZGL3"/>
<dbReference type="EMBL" id="CP036276">
    <property type="protein sequence ID" value="QDU41589.1"/>
    <property type="molecule type" value="Genomic_DNA"/>
</dbReference>
<dbReference type="Gene3D" id="3.30.70.100">
    <property type="match status" value="1"/>
</dbReference>
<dbReference type="RefSeq" id="WP_145373611.1">
    <property type="nucleotide sequence ID" value="NZ_CP036276.1"/>
</dbReference>
<dbReference type="PANTHER" id="PTHR40257:SF1">
    <property type="entry name" value="DUF1330 DOMAIN-CONTAINING PROTEIN"/>
    <property type="match status" value="1"/>
</dbReference>
<dbReference type="InterPro" id="IPR011008">
    <property type="entry name" value="Dimeric_a/b-barrel"/>
</dbReference>
<dbReference type="KEGG" id="sdyn:Mal52_00420"/>
<accession>A0A517ZGL3</accession>
<name>A0A517ZGL3_9PLAN</name>
<dbReference type="PANTHER" id="PTHR40257">
    <property type="match status" value="1"/>
</dbReference>